<comment type="similarity">
    <text evidence="1 6 7">Belongs to the acetokinase family.</text>
</comment>
<dbReference type="GO" id="GO:0005737">
    <property type="term" value="C:cytoplasm"/>
    <property type="evidence" value="ECO:0007669"/>
    <property type="project" value="UniProtKB-SubCell"/>
</dbReference>
<dbReference type="GO" id="GO:0008776">
    <property type="term" value="F:acetate kinase activity"/>
    <property type="evidence" value="ECO:0007669"/>
    <property type="project" value="UniProtKB-UniRule"/>
</dbReference>
<keyword evidence="2 6" id="KW-0808">Transferase</keyword>
<evidence type="ECO:0000256" key="6">
    <source>
        <dbReference type="HAMAP-Rule" id="MF_00020"/>
    </source>
</evidence>
<dbReference type="EMBL" id="FUWY01000002">
    <property type="protein sequence ID" value="SJZ53269.1"/>
    <property type="molecule type" value="Genomic_DNA"/>
</dbReference>
<evidence type="ECO:0000256" key="3">
    <source>
        <dbReference type="ARBA" id="ARBA00022741"/>
    </source>
</evidence>
<feature type="binding site" evidence="6">
    <location>
        <position position="383"/>
    </location>
    <ligand>
        <name>Mg(2+)</name>
        <dbReference type="ChEBI" id="CHEBI:18420"/>
    </ligand>
</feature>
<organism evidence="8 9">
    <name type="scientific">Anaerorhabdus furcosa</name>
    <dbReference type="NCBI Taxonomy" id="118967"/>
    <lineage>
        <taxon>Bacteria</taxon>
        <taxon>Bacillati</taxon>
        <taxon>Bacillota</taxon>
        <taxon>Erysipelotrichia</taxon>
        <taxon>Erysipelotrichales</taxon>
        <taxon>Erysipelotrichaceae</taxon>
        <taxon>Anaerorhabdus</taxon>
    </lineage>
</organism>
<dbReference type="EC" id="2.7.2.1" evidence="6"/>
<dbReference type="PANTHER" id="PTHR21060:SF15">
    <property type="entry name" value="ACETATE KINASE-RELATED"/>
    <property type="match status" value="1"/>
</dbReference>
<comment type="subunit">
    <text evidence="6">Homodimer.</text>
</comment>
<dbReference type="UniPathway" id="UPA00340">
    <property type="reaction ID" value="UER00458"/>
</dbReference>
<accession>A0A1T4LES4</accession>
<dbReference type="NCBIfam" id="TIGR00016">
    <property type="entry name" value="ackA"/>
    <property type="match status" value="1"/>
</dbReference>
<gene>
    <name evidence="6" type="primary">ackA</name>
    <name evidence="8" type="ORF">SAMN02745191_0858</name>
</gene>
<dbReference type="CDD" id="cd24010">
    <property type="entry name" value="ASKHA_NBD_AcK_PK"/>
    <property type="match status" value="1"/>
</dbReference>
<dbReference type="GO" id="GO:0000287">
    <property type="term" value="F:magnesium ion binding"/>
    <property type="evidence" value="ECO:0007669"/>
    <property type="project" value="UniProtKB-UniRule"/>
</dbReference>
<keyword evidence="9" id="KW-1185">Reference proteome</keyword>
<keyword evidence="4 6" id="KW-0418">Kinase</keyword>
<comment type="function">
    <text evidence="6">Catalyzes the formation of acetyl phosphate from acetate and ATP. Can also catalyze the reverse reaction.</text>
</comment>
<dbReference type="STRING" id="118967.SAMN02745191_0858"/>
<dbReference type="GO" id="GO:0005524">
    <property type="term" value="F:ATP binding"/>
    <property type="evidence" value="ECO:0007669"/>
    <property type="project" value="UniProtKB-KW"/>
</dbReference>
<keyword evidence="6" id="KW-0963">Cytoplasm</keyword>
<dbReference type="PIRSF" id="PIRSF000722">
    <property type="entry name" value="Acetate_prop_kin"/>
    <property type="match status" value="1"/>
</dbReference>
<dbReference type="SUPFAM" id="SSF53067">
    <property type="entry name" value="Actin-like ATPase domain"/>
    <property type="match status" value="2"/>
</dbReference>
<sequence length="399" mass="44581">MDKVLVINAGSSSIKYQLIEMPYEVKVSSGLIEKIGEKEAVLTLIYNGNKTVYHQELSNHKEAFHFLVEKLIENKVIYTIGDIVACGHRVAHGGEYFKKSEMITEDVVAKIKEIEYLAPLHNPINLQGYEEMKKILSHAIHVAVFDTSFHQDISSEVYTYPIPYRYYKKYGMRKYGFHGTSYRNVVRRVEEILGKEKSGRIIACHLGNGASIVAIKDGKSINTSMGLTPLGGLMMGTRCGDLDPSIVEFIAQKENIAVEEVLNQLNRESGILGVSELSNDLRDVRKAANDGDEQSKLALEMYAERIASYIGAYYVQLGGLDTLVFTAGVGENDYRMRECIVDKIKEALGIELDYDKNSSTMGSEAIISTTNSMVNLVVVVADEEIVIARDCYEIFQNKV</sequence>
<dbReference type="PROSITE" id="PS01075">
    <property type="entry name" value="ACETATE_KINASE_1"/>
    <property type="match status" value="1"/>
</dbReference>
<dbReference type="AlphaFoldDB" id="A0A1T4LES4"/>
<feature type="active site" description="Proton donor/acceptor" evidence="6">
    <location>
        <position position="146"/>
    </location>
</feature>
<comment type="subcellular location">
    <subcellularLocation>
        <location evidence="6">Cytoplasm</location>
    </subcellularLocation>
</comment>
<evidence type="ECO:0000256" key="4">
    <source>
        <dbReference type="ARBA" id="ARBA00022777"/>
    </source>
</evidence>
<comment type="pathway">
    <text evidence="6">Metabolic intermediate biosynthesis; acetyl-CoA biosynthesis; acetyl-CoA from acetate: step 1/2.</text>
</comment>
<feature type="binding site" evidence="6">
    <location>
        <position position="15"/>
    </location>
    <ligand>
        <name>ATP</name>
        <dbReference type="ChEBI" id="CHEBI:30616"/>
    </ligand>
</feature>
<dbReference type="InterPro" id="IPR000890">
    <property type="entry name" value="Aliphatic_acid_kin_short-chain"/>
</dbReference>
<evidence type="ECO:0000256" key="7">
    <source>
        <dbReference type="RuleBase" id="RU003835"/>
    </source>
</evidence>
<comment type="cofactor">
    <cofactor evidence="6">
        <name>Mg(2+)</name>
        <dbReference type="ChEBI" id="CHEBI:18420"/>
    </cofactor>
    <cofactor evidence="6">
        <name>Mn(2+)</name>
        <dbReference type="ChEBI" id="CHEBI:29035"/>
    </cofactor>
    <text evidence="6">Mg(2+). Can also accept Mn(2+).</text>
</comment>
<dbReference type="HAMAP" id="MF_00020">
    <property type="entry name" value="Acetate_kinase"/>
    <property type="match status" value="1"/>
</dbReference>
<dbReference type="GO" id="GO:0006085">
    <property type="term" value="P:acetyl-CoA biosynthetic process"/>
    <property type="evidence" value="ECO:0007669"/>
    <property type="project" value="UniProtKB-UniRule"/>
</dbReference>
<dbReference type="Pfam" id="PF00871">
    <property type="entry name" value="Acetate_kinase"/>
    <property type="match status" value="1"/>
</dbReference>
<feature type="binding site" evidence="6">
    <location>
        <begin position="205"/>
        <end position="209"/>
    </location>
    <ligand>
        <name>ATP</name>
        <dbReference type="ChEBI" id="CHEBI:30616"/>
    </ligand>
</feature>
<evidence type="ECO:0000313" key="9">
    <source>
        <dbReference type="Proteomes" id="UP000243297"/>
    </source>
</evidence>
<evidence type="ECO:0000256" key="1">
    <source>
        <dbReference type="ARBA" id="ARBA00008748"/>
    </source>
</evidence>
<reference evidence="9" key="1">
    <citation type="submission" date="2017-02" db="EMBL/GenBank/DDBJ databases">
        <authorList>
            <person name="Varghese N."/>
            <person name="Submissions S."/>
        </authorList>
    </citation>
    <scope>NUCLEOTIDE SEQUENCE [LARGE SCALE GENOMIC DNA]</scope>
    <source>
        <strain evidence="9">ATCC 25662</strain>
    </source>
</reference>
<dbReference type="InterPro" id="IPR004372">
    <property type="entry name" value="Ac/propionate_kinase"/>
</dbReference>
<feature type="site" description="Transition state stabilizer" evidence="6">
    <location>
        <position position="238"/>
    </location>
</feature>
<comment type="catalytic activity">
    <reaction evidence="6">
        <text>acetate + ATP = acetyl phosphate + ADP</text>
        <dbReference type="Rhea" id="RHEA:11352"/>
        <dbReference type="ChEBI" id="CHEBI:22191"/>
        <dbReference type="ChEBI" id="CHEBI:30089"/>
        <dbReference type="ChEBI" id="CHEBI:30616"/>
        <dbReference type="ChEBI" id="CHEBI:456216"/>
        <dbReference type="EC" id="2.7.2.1"/>
    </reaction>
</comment>
<feature type="binding site" evidence="6">
    <location>
        <begin position="280"/>
        <end position="282"/>
    </location>
    <ligand>
        <name>ATP</name>
        <dbReference type="ChEBI" id="CHEBI:30616"/>
    </ligand>
</feature>
<feature type="binding site" evidence="6">
    <location>
        <begin position="328"/>
        <end position="332"/>
    </location>
    <ligand>
        <name>ATP</name>
        <dbReference type="ChEBI" id="CHEBI:30616"/>
    </ligand>
</feature>
<dbReference type="Gene3D" id="3.30.420.40">
    <property type="match status" value="2"/>
</dbReference>
<feature type="binding site" evidence="6">
    <location>
        <position position="8"/>
    </location>
    <ligand>
        <name>Mg(2+)</name>
        <dbReference type="ChEBI" id="CHEBI:18420"/>
    </ligand>
</feature>
<dbReference type="OrthoDB" id="9802453at2"/>
<evidence type="ECO:0000313" key="8">
    <source>
        <dbReference type="EMBL" id="SJZ53269.1"/>
    </source>
</evidence>
<dbReference type="PANTHER" id="PTHR21060">
    <property type="entry name" value="ACETATE KINASE"/>
    <property type="match status" value="1"/>
</dbReference>
<evidence type="ECO:0000256" key="2">
    <source>
        <dbReference type="ARBA" id="ARBA00022679"/>
    </source>
</evidence>
<keyword evidence="6" id="KW-0479">Metal-binding</keyword>
<feature type="binding site" evidence="6">
    <location>
        <position position="89"/>
    </location>
    <ligand>
        <name>substrate</name>
    </ligand>
</feature>
<keyword evidence="5 6" id="KW-0067">ATP-binding</keyword>
<dbReference type="PROSITE" id="PS01076">
    <property type="entry name" value="ACETATE_KINASE_2"/>
    <property type="match status" value="1"/>
</dbReference>
<dbReference type="RefSeq" id="WP_078711288.1">
    <property type="nucleotide sequence ID" value="NZ_FUWY01000002.1"/>
</dbReference>
<feature type="site" description="Transition state stabilizer" evidence="6">
    <location>
        <position position="178"/>
    </location>
</feature>
<evidence type="ECO:0000256" key="5">
    <source>
        <dbReference type="ARBA" id="ARBA00022840"/>
    </source>
</evidence>
<keyword evidence="3 6" id="KW-0547">Nucleotide-binding</keyword>
<proteinExistence type="inferred from homology"/>
<dbReference type="PRINTS" id="PR00471">
    <property type="entry name" value="ACETATEKNASE"/>
</dbReference>
<dbReference type="Proteomes" id="UP000243297">
    <property type="component" value="Unassembled WGS sequence"/>
</dbReference>
<dbReference type="GO" id="GO:0006083">
    <property type="term" value="P:acetate metabolic process"/>
    <property type="evidence" value="ECO:0007669"/>
    <property type="project" value="TreeGrafter"/>
</dbReference>
<name>A0A1T4LES4_9FIRM</name>
<dbReference type="InterPro" id="IPR023865">
    <property type="entry name" value="Aliphatic_acid_kinase_CS"/>
</dbReference>
<protein>
    <recommendedName>
        <fullName evidence="6">Acetate kinase</fullName>
        <ecNumber evidence="6">2.7.2.1</ecNumber>
    </recommendedName>
    <alternativeName>
        <fullName evidence="6">Acetokinase</fullName>
    </alternativeName>
</protein>
<dbReference type="InterPro" id="IPR043129">
    <property type="entry name" value="ATPase_NBD"/>
</dbReference>
<keyword evidence="6" id="KW-0460">Magnesium</keyword>